<proteinExistence type="inferred from homology"/>
<sequence>MSKAAMAEKTAQVTSHLEGLLMTDDKFNDRLYEAMRYSLLAGGKRLRPVLVLAACEAVGGKTTAQVLDAACAIELVHTYSLIHDDLPGMDDDDLRRGKPTNHVVYGEAMAILAGDGLLTEAFSMLARACGDTPVAAALMRELAEGAGIRGMVAGQAQDVLSEGEAIGLDHMQWIHRHKTGALILAACRMGGILGQADEASMAALSAYGRALGLAFQITDDILDVVGDEVVMGKHAGSDAKSDKATYPALLGLDKSRELAEQAVNEALSALKDLTGDGSLLAYIASKILARQS</sequence>
<reference evidence="13 14" key="1">
    <citation type="submission" date="2016-10" db="EMBL/GenBank/DDBJ databases">
        <authorList>
            <person name="de Groot N.N."/>
        </authorList>
    </citation>
    <scope>NUCLEOTIDE SEQUENCE [LARGE SCALE GENOMIC DNA]</scope>
    <source>
        <strain evidence="13 14">DSM 20475</strain>
    </source>
</reference>
<dbReference type="NCBIfam" id="NF045485">
    <property type="entry name" value="FPPsyn"/>
    <property type="match status" value="1"/>
</dbReference>
<keyword evidence="6" id="KW-0479">Metal-binding</keyword>
<evidence type="ECO:0000256" key="10">
    <source>
        <dbReference type="ARBA" id="ARBA00032873"/>
    </source>
</evidence>
<dbReference type="PROSITE" id="PS00444">
    <property type="entry name" value="POLYPRENYL_SYNTHASE_2"/>
    <property type="match status" value="1"/>
</dbReference>
<dbReference type="SUPFAM" id="SSF48576">
    <property type="entry name" value="Terpenoid synthases"/>
    <property type="match status" value="1"/>
</dbReference>
<evidence type="ECO:0000256" key="11">
    <source>
        <dbReference type="ARBA" id="ARBA00049399"/>
    </source>
</evidence>
<dbReference type="EMBL" id="FNAF01000002">
    <property type="protein sequence ID" value="SDD33341.1"/>
    <property type="molecule type" value="Genomic_DNA"/>
</dbReference>
<dbReference type="AlphaFoldDB" id="A0A1G6TWC1"/>
<evidence type="ECO:0000256" key="1">
    <source>
        <dbReference type="ARBA" id="ARBA00001946"/>
    </source>
</evidence>
<evidence type="ECO:0000256" key="3">
    <source>
        <dbReference type="ARBA" id="ARBA00012439"/>
    </source>
</evidence>
<comment type="cofactor">
    <cofactor evidence="1">
        <name>Mg(2+)</name>
        <dbReference type="ChEBI" id="CHEBI:18420"/>
    </cofactor>
</comment>
<evidence type="ECO:0000313" key="14">
    <source>
        <dbReference type="Proteomes" id="UP000198995"/>
    </source>
</evidence>
<dbReference type="EC" id="2.5.1.10" evidence="3"/>
<dbReference type="OrthoDB" id="9805316at2"/>
<evidence type="ECO:0000256" key="4">
    <source>
        <dbReference type="ARBA" id="ARBA00015100"/>
    </source>
</evidence>
<dbReference type="InterPro" id="IPR008949">
    <property type="entry name" value="Isoprenoid_synthase_dom_sf"/>
</dbReference>
<evidence type="ECO:0000313" key="13">
    <source>
        <dbReference type="EMBL" id="SDD33341.1"/>
    </source>
</evidence>
<comment type="similarity">
    <text evidence="2 12">Belongs to the FPP/GGPP synthase family.</text>
</comment>
<dbReference type="InterPro" id="IPR033749">
    <property type="entry name" value="Polyprenyl_synt_CS"/>
</dbReference>
<evidence type="ECO:0000256" key="7">
    <source>
        <dbReference type="ARBA" id="ARBA00022842"/>
    </source>
</evidence>
<dbReference type="SFLD" id="SFLDG01017">
    <property type="entry name" value="Polyprenyl_Transferase_Like"/>
    <property type="match status" value="1"/>
</dbReference>
<name>A0A1G6TWC1_PEPNI</name>
<evidence type="ECO:0000256" key="2">
    <source>
        <dbReference type="ARBA" id="ARBA00006706"/>
    </source>
</evidence>
<dbReference type="Gene3D" id="1.10.600.10">
    <property type="entry name" value="Farnesyl Diphosphate Synthase"/>
    <property type="match status" value="1"/>
</dbReference>
<evidence type="ECO:0000256" key="9">
    <source>
        <dbReference type="ARBA" id="ARBA00032380"/>
    </source>
</evidence>
<dbReference type="RefSeq" id="WP_091791261.1">
    <property type="nucleotide sequence ID" value="NZ_FNAF01000002.1"/>
</dbReference>
<protein>
    <recommendedName>
        <fullName evidence="4">Farnesyl diphosphate synthase</fullName>
        <ecNumber evidence="3">2.5.1.10</ecNumber>
    </recommendedName>
    <alternativeName>
        <fullName evidence="10">(2E,6E)-farnesyl diphosphate synthase</fullName>
    </alternativeName>
    <alternativeName>
        <fullName evidence="9">Geranyltranstransferase</fullName>
    </alternativeName>
</protein>
<dbReference type="Pfam" id="PF00348">
    <property type="entry name" value="polyprenyl_synt"/>
    <property type="match status" value="1"/>
</dbReference>
<dbReference type="InterPro" id="IPR000092">
    <property type="entry name" value="Polyprenyl_synt"/>
</dbReference>
<dbReference type="STRING" id="2741.SAMN04489866_102259"/>
<dbReference type="Proteomes" id="UP000198995">
    <property type="component" value="Unassembled WGS sequence"/>
</dbReference>
<dbReference type="PANTHER" id="PTHR43281:SF1">
    <property type="entry name" value="FARNESYL DIPHOSPHATE SYNTHASE"/>
    <property type="match status" value="1"/>
</dbReference>
<keyword evidence="8" id="KW-0414">Isoprene biosynthesis</keyword>
<gene>
    <name evidence="13" type="ORF">SAMN04489866_102259</name>
</gene>
<dbReference type="CDD" id="cd00685">
    <property type="entry name" value="Trans_IPPS_HT"/>
    <property type="match status" value="1"/>
</dbReference>
<keyword evidence="7" id="KW-0460">Magnesium</keyword>
<evidence type="ECO:0000256" key="12">
    <source>
        <dbReference type="RuleBase" id="RU004466"/>
    </source>
</evidence>
<dbReference type="GO" id="GO:0004337">
    <property type="term" value="F:(2E,6E)-farnesyl diphosphate synthase activity"/>
    <property type="evidence" value="ECO:0007669"/>
    <property type="project" value="UniProtKB-EC"/>
</dbReference>
<dbReference type="GO" id="GO:0046872">
    <property type="term" value="F:metal ion binding"/>
    <property type="evidence" value="ECO:0007669"/>
    <property type="project" value="UniProtKB-KW"/>
</dbReference>
<dbReference type="FunFam" id="1.10.600.10:FF:000001">
    <property type="entry name" value="Geranylgeranyl diphosphate synthase"/>
    <property type="match status" value="1"/>
</dbReference>
<keyword evidence="14" id="KW-1185">Reference proteome</keyword>
<comment type="catalytic activity">
    <reaction evidence="11">
        <text>isopentenyl diphosphate + (2E)-geranyl diphosphate = (2E,6E)-farnesyl diphosphate + diphosphate</text>
        <dbReference type="Rhea" id="RHEA:19361"/>
        <dbReference type="ChEBI" id="CHEBI:33019"/>
        <dbReference type="ChEBI" id="CHEBI:58057"/>
        <dbReference type="ChEBI" id="CHEBI:128769"/>
        <dbReference type="ChEBI" id="CHEBI:175763"/>
        <dbReference type="EC" id="2.5.1.10"/>
    </reaction>
</comment>
<dbReference type="InterPro" id="IPR053378">
    <property type="entry name" value="Prenyl_diphosphate_synthase"/>
</dbReference>
<dbReference type="GO" id="GO:0005737">
    <property type="term" value="C:cytoplasm"/>
    <property type="evidence" value="ECO:0007669"/>
    <property type="project" value="UniProtKB-ARBA"/>
</dbReference>
<evidence type="ECO:0000256" key="5">
    <source>
        <dbReference type="ARBA" id="ARBA00022679"/>
    </source>
</evidence>
<evidence type="ECO:0000256" key="6">
    <source>
        <dbReference type="ARBA" id="ARBA00022723"/>
    </source>
</evidence>
<organism evidence="13 14">
    <name type="scientific">Peptococcus niger</name>
    <dbReference type="NCBI Taxonomy" id="2741"/>
    <lineage>
        <taxon>Bacteria</taxon>
        <taxon>Bacillati</taxon>
        <taxon>Bacillota</taxon>
        <taxon>Clostridia</taxon>
        <taxon>Eubacteriales</taxon>
        <taxon>Peptococcaceae</taxon>
        <taxon>Peptococcus</taxon>
    </lineage>
</organism>
<accession>A0A1G6TWC1</accession>
<dbReference type="GO" id="GO:0016114">
    <property type="term" value="P:terpenoid biosynthetic process"/>
    <property type="evidence" value="ECO:0007669"/>
    <property type="project" value="UniProtKB-ARBA"/>
</dbReference>
<evidence type="ECO:0000256" key="8">
    <source>
        <dbReference type="ARBA" id="ARBA00023229"/>
    </source>
</evidence>
<dbReference type="SFLD" id="SFLDS00005">
    <property type="entry name" value="Isoprenoid_Synthase_Type_I"/>
    <property type="match status" value="1"/>
</dbReference>
<dbReference type="PANTHER" id="PTHR43281">
    <property type="entry name" value="FARNESYL DIPHOSPHATE SYNTHASE"/>
    <property type="match status" value="1"/>
</dbReference>
<dbReference type="PROSITE" id="PS00723">
    <property type="entry name" value="POLYPRENYL_SYNTHASE_1"/>
    <property type="match status" value="1"/>
</dbReference>
<keyword evidence="5 12" id="KW-0808">Transferase</keyword>